<keyword evidence="2" id="KW-1185">Reference proteome</keyword>
<sequence length="117" mass="12818">MNFDEVNELFAEETLQSMQMAKIVGGGTDGGLIKSIYEIISKANTVIEAWENIKKYIFEVPTKDPDMSGGTPIYDNGTIKIPEGTIEFTADSITIRGAFGVKILMGPTPIPQPTQYK</sequence>
<comment type="caution">
    <text evidence="1">The sequence shown here is derived from an EMBL/GenBank/DDBJ whole genome shotgun (WGS) entry which is preliminary data.</text>
</comment>
<dbReference type="AlphaFoldDB" id="F3PPK1"/>
<gene>
    <name evidence="1" type="ORF">HMPREF9446_00652</name>
</gene>
<organism evidence="1 2">
    <name type="scientific">Bacteroides fluxus YIT 12057</name>
    <dbReference type="NCBI Taxonomy" id="763034"/>
    <lineage>
        <taxon>Bacteria</taxon>
        <taxon>Pseudomonadati</taxon>
        <taxon>Bacteroidota</taxon>
        <taxon>Bacteroidia</taxon>
        <taxon>Bacteroidales</taxon>
        <taxon>Bacteroidaceae</taxon>
        <taxon>Bacteroides</taxon>
    </lineage>
</organism>
<dbReference type="STRING" id="763034.HMPREF9446_00652"/>
<accession>F3PPK1</accession>
<protein>
    <submittedName>
        <fullName evidence="1">Conserved domain protein</fullName>
    </submittedName>
</protein>
<dbReference type="RefSeq" id="WP_009123910.1">
    <property type="nucleotide sequence ID" value="NZ_GL882613.1"/>
</dbReference>
<dbReference type="EMBL" id="AFBN01000012">
    <property type="protein sequence ID" value="EGF59188.1"/>
    <property type="molecule type" value="Genomic_DNA"/>
</dbReference>
<dbReference type="HOGENOM" id="CLU_2080010_0_0_10"/>
<reference evidence="1 2" key="1">
    <citation type="submission" date="2011-02" db="EMBL/GenBank/DDBJ databases">
        <authorList>
            <person name="Weinstock G."/>
            <person name="Sodergren E."/>
            <person name="Clifton S."/>
            <person name="Fulton L."/>
            <person name="Fulton B."/>
            <person name="Courtney L."/>
            <person name="Fronick C."/>
            <person name="Harrison M."/>
            <person name="Strong C."/>
            <person name="Farmer C."/>
            <person name="Delahaunty K."/>
            <person name="Markovic C."/>
            <person name="Hall O."/>
            <person name="Minx P."/>
            <person name="Tomlinson C."/>
            <person name="Mitreva M."/>
            <person name="Hou S."/>
            <person name="Chen J."/>
            <person name="Wollam A."/>
            <person name="Pepin K.H."/>
            <person name="Johnson M."/>
            <person name="Bhonagiri V."/>
            <person name="Zhang X."/>
            <person name="Suruliraj S."/>
            <person name="Warren W."/>
            <person name="Chinwalla A."/>
            <person name="Mardis E.R."/>
            <person name="Wilson R.K."/>
        </authorList>
    </citation>
    <scope>NUCLEOTIDE SEQUENCE [LARGE SCALE GENOMIC DNA]</scope>
    <source>
        <strain evidence="1 2">YIT 12057</strain>
    </source>
</reference>
<dbReference type="Proteomes" id="UP000003416">
    <property type="component" value="Unassembled WGS sequence"/>
</dbReference>
<evidence type="ECO:0000313" key="1">
    <source>
        <dbReference type="EMBL" id="EGF59188.1"/>
    </source>
</evidence>
<name>F3PPK1_9BACE</name>
<evidence type="ECO:0000313" key="2">
    <source>
        <dbReference type="Proteomes" id="UP000003416"/>
    </source>
</evidence>
<proteinExistence type="predicted"/>
<dbReference type="GeneID" id="86048428"/>